<evidence type="ECO:0000259" key="1">
    <source>
        <dbReference type="PROSITE" id="PS50878"/>
    </source>
</evidence>
<dbReference type="InterPro" id="IPR000477">
    <property type="entry name" value="RT_dom"/>
</dbReference>
<feature type="domain" description="Reverse transcriptase" evidence="1">
    <location>
        <begin position="303"/>
        <end position="555"/>
    </location>
</feature>
<comment type="caution">
    <text evidence="2">The sequence shown here is derived from an EMBL/GenBank/DDBJ whole genome shotgun (WGS) entry which is preliminary data.</text>
</comment>
<evidence type="ECO:0000313" key="3">
    <source>
        <dbReference type="Proteomes" id="UP001333110"/>
    </source>
</evidence>
<evidence type="ECO:0000313" key="2">
    <source>
        <dbReference type="EMBL" id="KAK4824608.1"/>
    </source>
</evidence>
<reference evidence="2 3" key="1">
    <citation type="journal article" date="2023" name="J. Hered.">
        <title>Chromosome-level genome of the wood stork (Mycteria americana) provides insight into avian chromosome evolution.</title>
        <authorList>
            <person name="Flamio R. Jr."/>
            <person name="Ramstad K.M."/>
        </authorList>
    </citation>
    <scope>NUCLEOTIDE SEQUENCE [LARGE SCALE GENOMIC DNA]</scope>
    <source>
        <strain evidence="2">JAX WOST 10</strain>
    </source>
</reference>
<dbReference type="PROSITE" id="PS50878">
    <property type="entry name" value="RT_POL"/>
    <property type="match status" value="1"/>
</dbReference>
<dbReference type="AlphaFoldDB" id="A0AAN7NAS7"/>
<dbReference type="CDD" id="cd01650">
    <property type="entry name" value="RT_nLTR_like"/>
    <property type="match status" value="2"/>
</dbReference>
<proteinExistence type="predicted"/>
<dbReference type="PRINTS" id="PR01345">
    <property type="entry name" value="CERVTRCPTASE"/>
</dbReference>
<sequence>MQTATRLSTMLETLTPSVSHSLAGAGPVWPTWWVLCVKVTAATPDFLTQPPLRWQVRKVMERTLLEAITSQMKHVIGKSQHRFTKDKSCLTNLIAFYDKVTCLVDVGQAMDIVYLDFPRAFDMVSHSLLLEKLMRYGLRQVGSILGPTLFNTFISDLDDGIKCTLMKFADDTKLSGEVDTVEGNEDLDRLEEWANKNLTKFNKDKCKFLHLGKHNPGVQHKMEFTRLGSSSMERDLGVLVDNKLNMSEQCAAVAKQANRMLGCINKGITSRDKESMGLDGIHPRVLRELVEELAKPLSIIYQQSWLTGKVPDDWRLANVTPIYKKGQKEDPGNYRPVSLTLVPGKACAGQPGDQAQPAWVHERQVLLDQPDLLLRSGDHLVDEGKAVDVIYLDFSKAFDTLSHSILLEKLAAHGLGGCTLHWVKNCLGGQAQRAVVSRVKSSWWLVTSGVPQGSVLGPVLFNIFINDLDEGIECALSKFADDTKLGGSDDLLEGRKALQRDLDRLDGWAEVNCMRFNKAKCRVLHLGHNNPMQRYRLGEEWLESCPAEKDLGVLVDNWLNTSQQCAQVAKKANSILACIRNSVASRSREVIMPLYSALVRPHLDYCVQFWAPHYKKDIEVLERVQRRTTKLVKGLEHKSYEEWLRELVLFSLEKRRLRGDLIALYNYLKGGCREVGVSLFSQVTSDGTRGNDLKLYQERFRLAIRENFFTERVVKHWNRLPREVVESPSLEEFKKRVDVALQDMI</sequence>
<dbReference type="Pfam" id="PF00078">
    <property type="entry name" value="RVT_1"/>
    <property type="match status" value="2"/>
</dbReference>
<organism evidence="2 3">
    <name type="scientific">Mycteria americana</name>
    <name type="common">Wood stork</name>
    <dbReference type="NCBI Taxonomy" id="33587"/>
    <lineage>
        <taxon>Eukaryota</taxon>
        <taxon>Metazoa</taxon>
        <taxon>Chordata</taxon>
        <taxon>Craniata</taxon>
        <taxon>Vertebrata</taxon>
        <taxon>Euteleostomi</taxon>
        <taxon>Archelosauria</taxon>
        <taxon>Archosauria</taxon>
        <taxon>Dinosauria</taxon>
        <taxon>Saurischia</taxon>
        <taxon>Theropoda</taxon>
        <taxon>Coelurosauria</taxon>
        <taxon>Aves</taxon>
        <taxon>Neognathae</taxon>
        <taxon>Neoaves</taxon>
        <taxon>Aequornithes</taxon>
        <taxon>Ciconiiformes</taxon>
        <taxon>Ciconiidae</taxon>
        <taxon>Mycteria</taxon>
    </lineage>
</organism>
<dbReference type="Proteomes" id="UP001333110">
    <property type="component" value="Unassembled WGS sequence"/>
</dbReference>
<dbReference type="SUPFAM" id="SSF56672">
    <property type="entry name" value="DNA/RNA polymerases"/>
    <property type="match status" value="1"/>
</dbReference>
<gene>
    <name evidence="2" type="ORF">QYF61_016877</name>
</gene>
<accession>A0AAN7NAS7</accession>
<name>A0AAN7NAS7_MYCAM</name>
<keyword evidence="3" id="KW-1185">Reference proteome</keyword>
<dbReference type="PANTHER" id="PTHR33332">
    <property type="entry name" value="REVERSE TRANSCRIPTASE DOMAIN-CONTAINING PROTEIN"/>
    <property type="match status" value="1"/>
</dbReference>
<protein>
    <recommendedName>
        <fullName evidence="1">Reverse transcriptase domain-containing protein</fullName>
    </recommendedName>
</protein>
<dbReference type="EMBL" id="JAUNZN010000003">
    <property type="protein sequence ID" value="KAK4824608.1"/>
    <property type="molecule type" value="Genomic_DNA"/>
</dbReference>
<dbReference type="InterPro" id="IPR043502">
    <property type="entry name" value="DNA/RNA_pol_sf"/>
</dbReference>